<proteinExistence type="predicted"/>
<accession>A0A1G7SG63</accession>
<reference evidence="1 2" key="1">
    <citation type="submission" date="2016-10" db="EMBL/GenBank/DDBJ databases">
        <authorList>
            <person name="de Groot N.N."/>
        </authorList>
    </citation>
    <scope>NUCLEOTIDE SEQUENCE [LARGE SCALE GENOMIC DNA]</scope>
    <source>
        <strain evidence="1 2">CPCC 201354</strain>
    </source>
</reference>
<dbReference type="AlphaFoldDB" id="A0A1G7SG63"/>
<protein>
    <submittedName>
        <fullName evidence="1">Uncharacterized protein</fullName>
    </submittedName>
</protein>
<evidence type="ECO:0000313" key="1">
    <source>
        <dbReference type="EMBL" id="SDG21419.1"/>
    </source>
</evidence>
<keyword evidence="2" id="KW-1185">Reference proteome</keyword>
<evidence type="ECO:0000313" key="2">
    <source>
        <dbReference type="Proteomes" id="UP000198923"/>
    </source>
</evidence>
<dbReference type="EMBL" id="FNCN01000002">
    <property type="protein sequence ID" value="SDG21419.1"/>
    <property type="molecule type" value="Genomic_DNA"/>
</dbReference>
<organism evidence="1 2">
    <name type="scientific">Sinosporangium album</name>
    <dbReference type="NCBI Taxonomy" id="504805"/>
    <lineage>
        <taxon>Bacteria</taxon>
        <taxon>Bacillati</taxon>
        <taxon>Actinomycetota</taxon>
        <taxon>Actinomycetes</taxon>
        <taxon>Streptosporangiales</taxon>
        <taxon>Streptosporangiaceae</taxon>
        <taxon>Sinosporangium</taxon>
    </lineage>
</organism>
<sequence>MKGRRTVVAMTVTWEGAMLPGCGQCDCYLDDRVFFRPPGEE</sequence>
<name>A0A1G7SG63_9ACTN</name>
<gene>
    <name evidence="1" type="ORF">SAMN05421505_102277</name>
</gene>
<dbReference type="Proteomes" id="UP000198923">
    <property type="component" value="Unassembled WGS sequence"/>
</dbReference>